<keyword evidence="6" id="KW-0539">Nucleus</keyword>
<dbReference type="InterPro" id="IPR027417">
    <property type="entry name" value="P-loop_NTPase"/>
</dbReference>
<dbReference type="GO" id="GO:0033063">
    <property type="term" value="C:Rad51B-Rad51C-Rad51D-XRCC2 complex"/>
    <property type="evidence" value="ECO:0007669"/>
    <property type="project" value="TreeGrafter"/>
</dbReference>
<dbReference type="OrthoDB" id="5957327at2759"/>
<dbReference type="InterPro" id="IPR020588">
    <property type="entry name" value="RecA_ATP-bd"/>
</dbReference>
<evidence type="ECO:0000256" key="6">
    <source>
        <dbReference type="ARBA" id="ARBA00023242"/>
    </source>
</evidence>
<dbReference type="AlphaFoldDB" id="A0A9P5NTY0"/>
<keyword evidence="4" id="KW-0067">ATP-binding</keyword>
<dbReference type="InterPro" id="IPR052093">
    <property type="entry name" value="HR_Repair_Mediator"/>
</dbReference>
<dbReference type="Proteomes" id="UP000724874">
    <property type="component" value="Unassembled WGS sequence"/>
</dbReference>
<evidence type="ECO:0000313" key="9">
    <source>
        <dbReference type="Proteomes" id="UP000724874"/>
    </source>
</evidence>
<dbReference type="GO" id="GO:0000400">
    <property type="term" value="F:four-way junction DNA binding"/>
    <property type="evidence" value="ECO:0007669"/>
    <property type="project" value="TreeGrafter"/>
</dbReference>
<feature type="domain" description="RecA family profile 1" evidence="7">
    <location>
        <begin position="79"/>
        <end position="236"/>
    </location>
</feature>
<dbReference type="GO" id="GO:0000707">
    <property type="term" value="P:meiotic DNA recombinase assembly"/>
    <property type="evidence" value="ECO:0007669"/>
    <property type="project" value="TreeGrafter"/>
</dbReference>
<dbReference type="GO" id="GO:0005657">
    <property type="term" value="C:replication fork"/>
    <property type="evidence" value="ECO:0007669"/>
    <property type="project" value="TreeGrafter"/>
</dbReference>
<evidence type="ECO:0000256" key="1">
    <source>
        <dbReference type="ARBA" id="ARBA00004123"/>
    </source>
</evidence>
<keyword evidence="2" id="KW-0547">Nucleotide-binding</keyword>
<evidence type="ECO:0000256" key="3">
    <source>
        <dbReference type="ARBA" id="ARBA00022763"/>
    </source>
</evidence>
<dbReference type="EMBL" id="JADNYJ010000023">
    <property type="protein sequence ID" value="KAF8905254.1"/>
    <property type="molecule type" value="Genomic_DNA"/>
</dbReference>
<evidence type="ECO:0000256" key="5">
    <source>
        <dbReference type="ARBA" id="ARBA00023204"/>
    </source>
</evidence>
<name>A0A9P5NTY0_GYMJU</name>
<comment type="subcellular location">
    <subcellularLocation>
        <location evidence="1">Nucleus</location>
    </subcellularLocation>
</comment>
<evidence type="ECO:0000256" key="2">
    <source>
        <dbReference type="ARBA" id="ARBA00022741"/>
    </source>
</evidence>
<evidence type="ECO:0000313" key="8">
    <source>
        <dbReference type="EMBL" id="KAF8905254.1"/>
    </source>
</evidence>
<proteinExistence type="predicted"/>
<dbReference type="GO" id="GO:0005524">
    <property type="term" value="F:ATP binding"/>
    <property type="evidence" value="ECO:0007669"/>
    <property type="project" value="UniProtKB-KW"/>
</dbReference>
<dbReference type="GO" id="GO:0007131">
    <property type="term" value="P:reciprocal meiotic recombination"/>
    <property type="evidence" value="ECO:0007669"/>
    <property type="project" value="TreeGrafter"/>
</dbReference>
<gene>
    <name evidence="8" type="ORF">CPB84DRAFT_1676807</name>
</gene>
<protein>
    <recommendedName>
        <fullName evidence="7">RecA family profile 1 domain-containing protein</fullName>
    </recommendedName>
</protein>
<sequence>MSLKRSLLALGLPKEVLTALTRDGYSSLEDLANVTPERLEKDLKIPINIARDLVNRSQNPSTFSPTLTMTQPVAKLVENAPKQSTKCLALDKILEGGLSRGHVLEISGPPGSPKEIIGINILASFIEDENEAIFVDCQNMVSPSILRQRLEGKSLRLIHYTRLHALADFLLFIHQLPTFLQSHPKVSLLVVNSVSTPFQSATMSLSQRKTHLETIKQIFSRVCALHGLTIVTISQMATKMLNPDGSAGNFDSGAKGIILPQLGLRYLPNGKSFQVAMLPDGLHSGCALRNPNGLN</sequence>
<dbReference type="PROSITE" id="PS50162">
    <property type="entry name" value="RECA_2"/>
    <property type="match status" value="1"/>
</dbReference>
<keyword evidence="3" id="KW-0227">DNA damage</keyword>
<reference evidence="8" key="1">
    <citation type="submission" date="2020-11" db="EMBL/GenBank/DDBJ databases">
        <authorList>
            <consortium name="DOE Joint Genome Institute"/>
            <person name="Ahrendt S."/>
            <person name="Riley R."/>
            <person name="Andreopoulos W."/>
            <person name="LaButti K."/>
            <person name="Pangilinan J."/>
            <person name="Ruiz-duenas F.J."/>
            <person name="Barrasa J.M."/>
            <person name="Sanchez-Garcia M."/>
            <person name="Camarero S."/>
            <person name="Miyauchi S."/>
            <person name="Serrano A."/>
            <person name="Linde D."/>
            <person name="Babiker R."/>
            <person name="Drula E."/>
            <person name="Ayuso-Fernandez I."/>
            <person name="Pacheco R."/>
            <person name="Padilla G."/>
            <person name="Ferreira P."/>
            <person name="Barriuso J."/>
            <person name="Kellner H."/>
            <person name="Castanera R."/>
            <person name="Alfaro M."/>
            <person name="Ramirez L."/>
            <person name="Pisabarro A.G."/>
            <person name="Kuo A."/>
            <person name="Tritt A."/>
            <person name="Lipzen A."/>
            <person name="He G."/>
            <person name="Yan M."/>
            <person name="Ng V."/>
            <person name="Cullen D."/>
            <person name="Martin F."/>
            <person name="Rosso M.-N."/>
            <person name="Henrissat B."/>
            <person name="Hibbett D."/>
            <person name="Martinez A.T."/>
            <person name="Grigoriev I.V."/>
        </authorList>
    </citation>
    <scope>NUCLEOTIDE SEQUENCE</scope>
    <source>
        <strain evidence="8">AH 44721</strain>
    </source>
</reference>
<evidence type="ECO:0000256" key="4">
    <source>
        <dbReference type="ARBA" id="ARBA00022840"/>
    </source>
</evidence>
<dbReference type="Gene3D" id="3.40.50.300">
    <property type="entry name" value="P-loop containing nucleotide triphosphate hydrolases"/>
    <property type="match status" value="1"/>
</dbReference>
<dbReference type="GO" id="GO:0140664">
    <property type="term" value="F:ATP-dependent DNA damage sensor activity"/>
    <property type="evidence" value="ECO:0007669"/>
    <property type="project" value="InterPro"/>
</dbReference>
<dbReference type="PANTHER" id="PTHR46239">
    <property type="entry name" value="DNA REPAIR PROTEIN RAD51 HOMOLOG 3 RAD51C"/>
    <property type="match status" value="1"/>
</dbReference>
<dbReference type="PANTHER" id="PTHR46239:SF1">
    <property type="entry name" value="DNA REPAIR PROTEIN RAD51 HOMOLOG 3"/>
    <property type="match status" value="1"/>
</dbReference>
<accession>A0A9P5NTY0</accession>
<evidence type="ECO:0000259" key="7">
    <source>
        <dbReference type="PROSITE" id="PS50162"/>
    </source>
</evidence>
<keyword evidence="5" id="KW-0234">DNA repair</keyword>
<dbReference type="GO" id="GO:0033065">
    <property type="term" value="C:Rad51C-XRCC3 complex"/>
    <property type="evidence" value="ECO:0007669"/>
    <property type="project" value="TreeGrafter"/>
</dbReference>
<organism evidence="8 9">
    <name type="scientific">Gymnopilus junonius</name>
    <name type="common">Spectacular rustgill mushroom</name>
    <name type="synonym">Gymnopilus spectabilis subsp. junonius</name>
    <dbReference type="NCBI Taxonomy" id="109634"/>
    <lineage>
        <taxon>Eukaryota</taxon>
        <taxon>Fungi</taxon>
        <taxon>Dikarya</taxon>
        <taxon>Basidiomycota</taxon>
        <taxon>Agaricomycotina</taxon>
        <taxon>Agaricomycetes</taxon>
        <taxon>Agaricomycetidae</taxon>
        <taxon>Agaricales</taxon>
        <taxon>Agaricineae</taxon>
        <taxon>Hymenogastraceae</taxon>
        <taxon>Gymnopilus</taxon>
    </lineage>
</organism>
<dbReference type="SUPFAM" id="SSF52540">
    <property type="entry name" value="P-loop containing nucleoside triphosphate hydrolases"/>
    <property type="match status" value="1"/>
</dbReference>
<comment type="caution">
    <text evidence="8">The sequence shown here is derived from an EMBL/GenBank/DDBJ whole genome shotgun (WGS) entry which is preliminary data.</text>
</comment>
<keyword evidence="9" id="KW-1185">Reference proteome</keyword>
<dbReference type="GO" id="GO:0008821">
    <property type="term" value="F:crossover junction DNA endonuclease activity"/>
    <property type="evidence" value="ECO:0007669"/>
    <property type="project" value="TreeGrafter"/>
</dbReference>